<name>A0AC60PVN0_IXOPE</name>
<evidence type="ECO:0000313" key="2">
    <source>
        <dbReference type="Proteomes" id="UP000805193"/>
    </source>
</evidence>
<accession>A0AC60PVN0</accession>
<evidence type="ECO:0000313" key="1">
    <source>
        <dbReference type="EMBL" id="KAG0425313.1"/>
    </source>
</evidence>
<reference evidence="1 2" key="1">
    <citation type="journal article" date="2020" name="Cell">
        <title>Large-Scale Comparative Analyses of Tick Genomes Elucidate Their Genetic Diversity and Vector Capacities.</title>
        <authorList>
            <consortium name="Tick Genome and Microbiome Consortium (TIGMIC)"/>
            <person name="Jia N."/>
            <person name="Wang J."/>
            <person name="Shi W."/>
            <person name="Du L."/>
            <person name="Sun Y."/>
            <person name="Zhan W."/>
            <person name="Jiang J.F."/>
            <person name="Wang Q."/>
            <person name="Zhang B."/>
            <person name="Ji P."/>
            <person name="Bell-Sakyi L."/>
            <person name="Cui X.M."/>
            <person name="Yuan T.T."/>
            <person name="Jiang B.G."/>
            <person name="Yang W.F."/>
            <person name="Lam T.T."/>
            <person name="Chang Q.C."/>
            <person name="Ding S.J."/>
            <person name="Wang X.J."/>
            <person name="Zhu J.G."/>
            <person name="Ruan X.D."/>
            <person name="Zhao L."/>
            <person name="Wei J.T."/>
            <person name="Ye R.Z."/>
            <person name="Que T.C."/>
            <person name="Du C.H."/>
            <person name="Zhou Y.H."/>
            <person name="Cheng J.X."/>
            <person name="Dai P.F."/>
            <person name="Guo W.B."/>
            <person name="Han X.H."/>
            <person name="Huang E.J."/>
            <person name="Li L.F."/>
            <person name="Wei W."/>
            <person name="Gao Y.C."/>
            <person name="Liu J.Z."/>
            <person name="Shao H.Z."/>
            <person name="Wang X."/>
            <person name="Wang C.C."/>
            <person name="Yang T.C."/>
            <person name="Huo Q.B."/>
            <person name="Li W."/>
            <person name="Chen H.Y."/>
            <person name="Chen S.E."/>
            <person name="Zhou L.G."/>
            <person name="Ni X.B."/>
            <person name="Tian J.H."/>
            <person name="Sheng Y."/>
            <person name="Liu T."/>
            <person name="Pan Y.S."/>
            <person name="Xia L.Y."/>
            <person name="Li J."/>
            <person name="Zhao F."/>
            <person name="Cao W.C."/>
        </authorList>
    </citation>
    <scope>NUCLEOTIDE SEQUENCE [LARGE SCALE GENOMIC DNA]</scope>
    <source>
        <strain evidence="1">Iper-2018</strain>
    </source>
</reference>
<comment type="caution">
    <text evidence="1">The sequence shown here is derived from an EMBL/GenBank/DDBJ whole genome shotgun (WGS) entry which is preliminary data.</text>
</comment>
<gene>
    <name evidence="1" type="ORF">HPB47_027504</name>
</gene>
<organism evidence="1 2">
    <name type="scientific">Ixodes persulcatus</name>
    <name type="common">Taiga tick</name>
    <dbReference type="NCBI Taxonomy" id="34615"/>
    <lineage>
        <taxon>Eukaryota</taxon>
        <taxon>Metazoa</taxon>
        <taxon>Ecdysozoa</taxon>
        <taxon>Arthropoda</taxon>
        <taxon>Chelicerata</taxon>
        <taxon>Arachnida</taxon>
        <taxon>Acari</taxon>
        <taxon>Parasitiformes</taxon>
        <taxon>Ixodida</taxon>
        <taxon>Ixodoidea</taxon>
        <taxon>Ixodidae</taxon>
        <taxon>Ixodinae</taxon>
        <taxon>Ixodes</taxon>
    </lineage>
</organism>
<keyword evidence="2" id="KW-1185">Reference proteome</keyword>
<protein>
    <submittedName>
        <fullName evidence="1">Uncharacterized protein</fullName>
    </submittedName>
</protein>
<sequence>MPGQTFRRQFRFEKRDFPVLVKALQLPEYVTSAQGVRVSAREALCMCLRRLAYPNRLRDLQEYFGRHYSVISSVSNKVMLHIETKFGFLLNDMTCHRWLTPAHLRGMSEHCSLPHSPNLTCKMFSSVFIDILFRKFVFVRVTWLNTRSTAVLDSEILRESQLYDKLEQLVQGSEFAVYGDPSYPLRPLLMTAYEGSELTKPQEGFNAGMNAVRQVVELGLGKAVAQFAFLDFRQNQRMLLQAVPRMYKVAVILANCHSCMPKTDELARDSGPRRNDGACRAHGDPQAGLPSRFGSRPAGTASPGHTGLGHEDPGVVLRRDPGYDSPEQLAYSALTWEGLSAGLVMDFSCEP</sequence>
<dbReference type="Proteomes" id="UP000805193">
    <property type="component" value="Unassembled WGS sequence"/>
</dbReference>
<proteinExistence type="predicted"/>
<dbReference type="EMBL" id="JABSTQ010009859">
    <property type="protein sequence ID" value="KAG0425313.1"/>
    <property type="molecule type" value="Genomic_DNA"/>
</dbReference>